<keyword evidence="2" id="KW-1185">Reference proteome</keyword>
<evidence type="ECO:0000313" key="1">
    <source>
        <dbReference type="EMBL" id="PYI23392.1"/>
    </source>
</evidence>
<proteinExistence type="predicted"/>
<evidence type="ECO:0000313" key="2">
    <source>
        <dbReference type="Proteomes" id="UP000249829"/>
    </source>
</evidence>
<dbReference type="EMBL" id="KZ825106">
    <property type="protein sequence ID" value="PYI23392.1"/>
    <property type="molecule type" value="Genomic_DNA"/>
</dbReference>
<dbReference type="AlphaFoldDB" id="A0A2V5HLF4"/>
<protein>
    <submittedName>
        <fullName evidence="1">Uncharacterized protein</fullName>
    </submittedName>
</protein>
<organism evidence="1 2">
    <name type="scientific">Aspergillus violaceofuscus (strain CBS 115571)</name>
    <dbReference type="NCBI Taxonomy" id="1450538"/>
    <lineage>
        <taxon>Eukaryota</taxon>
        <taxon>Fungi</taxon>
        <taxon>Dikarya</taxon>
        <taxon>Ascomycota</taxon>
        <taxon>Pezizomycotina</taxon>
        <taxon>Eurotiomycetes</taxon>
        <taxon>Eurotiomycetidae</taxon>
        <taxon>Eurotiales</taxon>
        <taxon>Aspergillaceae</taxon>
        <taxon>Aspergillus</taxon>
    </lineage>
</organism>
<accession>A0A2V5HLF4</accession>
<name>A0A2V5HLF4_ASPV1</name>
<sequence>MANKMTLLSSVSLASICLGPVTDTLFAYTVWLGHYRVTTTLKELDPVQFSSMLSQEPIR</sequence>
<gene>
    <name evidence="1" type="ORF">BO99DRAFT_399336</name>
</gene>
<reference evidence="1 2" key="1">
    <citation type="submission" date="2018-02" db="EMBL/GenBank/DDBJ databases">
        <title>The genomes of Aspergillus section Nigri reveals drivers in fungal speciation.</title>
        <authorList>
            <consortium name="DOE Joint Genome Institute"/>
            <person name="Vesth T.C."/>
            <person name="Nybo J."/>
            <person name="Theobald S."/>
            <person name="Brandl J."/>
            <person name="Frisvad J.C."/>
            <person name="Nielsen K.F."/>
            <person name="Lyhne E.K."/>
            <person name="Kogle M.E."/>
            <person name="Kuo A."/>
            <person name="Riley R."/>
            <person name="Clum A."/>
            <person name="Nolan M."/>
            <person name="Lipzen A."/>
            <person name="Salamov A."/>
            <person name="Henrissat B."/>
            <person name="Wiebenga A."/>
            <person name="De vries R.P."/>
            <person name="Grigoriev I.V."/>
            <person name="Mortensen U.H."/>
            <person name="Andersen M.R."/>
            <person name="Baker S.E."/>
        </authorList>
    </citation>
    <scope>NUCLEOTIDE SEQUENCE [LARGE SCALE GENOMIC DNA]</scope>
    <source>
        <strain evidence="1 2">CBS 115571</strain>
    </source>
</reference>
<dbReference type="Proteomes" id="UP000249829">
    <property type="component" value="Unassembled WGS sequence"/>
</dbReference>